<organism evidence="14 15">
    <name type="scientific">Phycomyces blakesleeanus (strain ATCC 8743b / DSM 1359 / FGSC 10004 / NBRC 33097 / NRRL 1555)</name>
    <dbReference type="NCBI Taxonomy" id="763407"/>
    <lineage>
        <taxon>Eukaryota</taxon>
        <taxon>Fungi</taxon>
        <taxon>Fungi incertae sedis</taxon>
        <taxon>Mucoromycota</taxon>
        <taxon>Mucoromycotina</taxon>
        <taxon>Mucoromycetes</taxon>
        <taxon>Mucorales</taxon>
        <taxon>Phycomycetaceae</taxon>
        <taxon>Phycomyces</taxon>
    </lineage>
</organism>
<dbReference type="FunCoup" id="A0A167R5K3">
    <property type="interactions" value="148"/>
</dbReference>
<dbReference type="Gene3D" id="3.90.1150.10">
    <property type="entry name" value="Aspartate Aminotransferase, domain 1"/>
    <property type="match status" value="1"/>
</dbReference>
<reference evidence="15" key="1">
    <citation type="submission" date="2015-06" db="EMBL/GenBank/DDBJ databases">
        <title>Expansion of signal transduction pathways in fungi by whole-genome duplication.</title>
        <authorList>
            <consortium name="DOE Joint Genome Institute"/>
            <person name="Corrochano L.M."/>
            <person name="Kuo A."/>
            <person name="Marcet-Houben M."/>
            <person name="Polaino S."/>
            <person name="Salamov A."/>
            <person name="Villalobos J.M."/>
            <person name="Alvarez M.I."/>
            <person name="Avalos J."/>
            <person name="Benito E.P."/>
            <person name="Benoit I."/>
            <person name="Burger G."/>
            <person name="Camino L.P."/>
            <person name="Canovas D."/>
            <person name="Cerda-Olmedo E."/>
            <person name="Cheng J.-F."/>
            <person name="Dominguez A."/>
            <person name="Elias M."/>
            <person name="Eslava A.P."/>
            <person name="Glaser F."/>
            <person name="Grimwood J."/>
            <person name="Gutierrez G."/>
            <person name="Heitman J."/>
            <person name="Henrissat B."/>
            <person name="Iturriaga E.A."/>
            <person name="Lang B.F."/>
            <person name="Lavin J.L."/>
            <person name="Lee S."/>
            <person name="Li W."/>
            <person name="Lindquist E."/>
            <person name="Lopez-Garcia S."/>
            <person name="Luque E.M."/>
            <person name="Marcos A.T."/>
            <person name="Martin J."/>
            <person name="McCluskey K."/>
            <person name="Medina H.R."/>
            <person name="Miralles-Duran A."/>
            <person name="Miyazaki A."/>
            <person name="Munoz-Torres E."/>
            <person name="Oguiza J.A."/>
            <person name="Ohm R."/>
            <person name="Olmedo M."/>
            <person name="Orejas M."/>
            <person name="Ortiz-Castellanos L."/>
            <person name="Pisabarro A.G."/>
            <person name="Rodriguez-Romero J."/>
            <person name="Ruiz-Herrera J."/>
            <person name="Ruiz-Vazquez R."/>
            <person name="Sanz C."/>
            <person name="Schackwitz W."/>
            <person name="Schmutz J."/>
            <person name="Shahriari M."/>
            <person name="Shelest E."/>
            <person name="Silva-Franco F."/>
            <person name="Soanes D."/>
            <person name="Syed K."/>
            <person name="Tagua V.G."/>
            <person name="Talbot N.J."/>
            <person name="Thon M."/>
            <person name="De vries R.P."/>
            <person name="Wiebenga A."/>
            <person name="Yadav J.S."/>
            <person name="Braun E.L."/>
            <person name="Baker S."/>
            <person name="Garre V."/>
            <person name="Horwitz B."/>
            <person name="Torres-Martinez S."/>
            <person name="Idnurm A."/>
            <person name="Herrera-Estrella A."/>
            <person name="Gabaldon T."/>
            <person name="Grigoriev I.V."/>
        </authorList>
    </citation>
    <scope>NUCLEOTIDE SEQUENCE [LARGE SCALE GENOMIC DNA]</scope>
    <source>
        <strain evidence="15">NRRL 1555(-)</strain>
    </source>
</reference>
<evidence type="ECO:0000256" key="12">
    <source>
        <dbReference type="RuleBase" id="RU003693"/>
    </source>
</evidence>
<evidence type="ECO:0000256" key="5">
    <source>
        <dbReference type="ARBA" id="ARBA00022576"/>
    </source>
</evidence>
<evidence type="ECO:0000313" key="14">
    <source>
        <dbReference type="EMBL" id="OAD80897.1"/>
    </source>
</evidence>
<keyword evidence="8 12" id="KW-0663">Pyridoxal phosphate</keyword>
<name>A0A167R5K3_PHYB8</name>
<evidence type="ECO:0000256" key="2">
    <source>
        <dbReference type="ARBA" id="ARBA00005011"/>
    </source>
</evidence>
<dbReference type="EMBL" id="KV440971">
    <property type="protein sequence ID" value="OAD80897.1"/>
    <property type="molecule type" value="Genomic_DNA"/>
</dbReference>
<evidence type="ECO:0000256" key="4">
    <source>
        <dbReference type="ARBA" id="ARBA00012748"/>
    </source>
</evidence>
<evidence type="ECO:0000313" key="15">
    <source>
        <dbReference type="Proteomes" id="UP000077315"/>
    </source>
</evidence>
<evidence type="ECO:0000256" key="1">
    <source>
        <dbReference type="ARBA" id="ARBA00001933"/>
    </source>
</evidence>
<dbReference type="PANTHER" id="PTHR42885">
    <property type="entry name" value="HISTIDINOL-PHOSPHATE AMINOTRANSFERASE-RELATED"/>
    <property type="match status" value="1"/>
</dbReference>
<keyword evidence="15" id="KW-1185">Reference proteome</keyword>
<comment type="similarity">
    <text evidence="3 12">Belongs to the class-II pyridoxal-phosphate-dependent aminotransferase family.</text>
</comment>
<keyword evidence="6" id="KW-0028">Amino-acid biosynthesis</keyword>
<dbReference type="GO" id="GO:0000105">
    <property type="term" value="P:L-histidine biosynthetic process"/>
    <property type="evidence" value="ECO:0007669"/>
    <property type="project" value="UniProtKB-KW"/>
</dbReference>
<dbReference type="InterPro" id="IPR015422">
    <property type="entry name" value="PyrdxlP-dep_Trfase_small"/>
</dbReference>
<evidence type="ECO:0000256" key="11">
    <source>
        <dbReference type="ARBA" id="ARBA00047481"/>
    </source>
</evidence>
<dbReference type="Pfam" id="PF00155">
    <property type="entry name" value="Aminotran_1_2"/>
    <property type="match status" value="1"/>
</dbReference>
<dbReference type="GO" id="GO:0004400">
    <property type="term" value="F:histidinol-phosphate transaminase activity"/>
    <property type="evidence" value="ECO:0007669"/>
    <property type="project" value="UniProtKB-EC"/>
</dbReference>
<accession>A0A167R5K3</accession>
<dbReference type="AlphaFoldDB" id="A0A167R5K3"/>
<comment type="catalytic activity">
    <reaction evidence="11">
        <text>L-histidinol phosphate + 2-oxoglutarate = 3-(imidazol-4-yl)-2-oxopropyl phosphate + L-glutamate</text>
        <dbReference type="Rhea" id="RHEA:23744"/>
        <dbReference type="ChEBI" id="CHEBI:16810"/>
        <dbReference type="ChEBI" id="CHEBI:29985"/>
        <dbReference type="ChEBI" id="CHEBI:57766"/>
        <dbReference type="ChEBI" id="CHEBI:57980"/>
        <dbReference type="EC" id="2.6.1.9"/>
    </reaction>
</comment>
<keyword evidence="7" id="KW-0808">Transferase</keyword>
<evidence type="ECO:0000259" key="13">
    <source>
        <dbReference type="Pfam" id="PF00155"/>
    </source>
</evidence>
<dbReference type="OrthoDB" id="2015537at2759"/>
<dbReference type="PANTHER" id="PTHR42885:SF2">
    <property type="entry name" value="HISTIDINOL-PHOSPHATE AMINOTRANSFERASE"/>
    <property type="match status" value="1"/>
</dbReference>
<evidence type="ECO:0000256" key="9">
    <source>
        <dbReference type="ARBA" id="ARBA00023102"/>
    </source>
</evidence>
<dbReference type="VEuPathDB" id="FungiDB:PHYBLDRAFT_138450"/>
<dbReference type="InterPro" id="IPR005861">
    <property type="entry name" value="HisP_aminotrans"/>
</dbReference>
<dbReference type="STRING" id="763407.A0A167R5K3"/>
<gene>
    <name evidence="14" type="ORF">PHYBLDRAFT_138450</name>
</gene>
<keyword evidence="9" id="KW-0368">Histidine biosynthesis</keyword>
<dbReference type="InterPro" id="IPR015421">
    <property type="entry name" value="PyrdxlP-dep_Trfase_major"/>
</dbReference>
<comment type="pathway">
    <text evidence="2">Amino-acid biosynthesis; L-histidine biosynthesis; L-histidine from 5-phospho-alpha-D-ribose 1-diphosphate: step 7/9.</text>
</comment>
<dbReference type="Proteomes" id="UP000077315">
    <property type="component" value="Unassembled WGS sequence"/>
</dbReference>
<protein>
    <recommendedName>
        <fullName evidence="4">histidinol-phosphate transaminase</fullName>
        <ecNumber evidence="4">2.6.1.9</ecNumber>
    </recommendedName>
    <alternativeName>
        <fullName evidence="10">Imidazole acetol-phosphate transaminase</fullName>
    </alternativeName>
</protein>
<evidence type="ECO:0000256" key="6">
    <source>
        <dbReference type="ARBA" id="ARBA00022605"/>
    </source>
</evidence>
<evidence type="ECO:0000256" key="7">
    <source>
        <dbReference type="ARBA" id="ARBA00022679"/>
    </source>
</evidence>
<dbReference type="SUPFAM" id="SSF53383">
    <property type="entry name" value="PLP-dependent transferases"/>
    <property type="match status" value="1"/>
</dbReference>
<dbReference type="GeneID" id="28990912"/>
<comment type="cofactor">
    <cofactor evidence="1 12">
        <name>pyridoxal 5'-phosphate</name>
        <dbReference type="ChEBI" id="CHEBI:597326"/>
    </cofactor>
</comment>
<dbReference type="InParanoid" id="A0A167R5K3"/>
<sequence length="381" mass="42077">MPFNIEKVIRPNILALAPYRCARDDYSKGVLLDANENAFGSALPIKYKEELNRYPDPYHPKIKERIVKLRNVSLIRQVFLGVGSDEVIDLLIRVTCTPGKDKILTTPPTYGMYSVSAQVNDVGVVHSNLNIENGLYQLRLDDITASLKNNPEIKVVFLCSPGNPTGTALSHDSIREILKSGYEGIVVVDEAYVDFVDHENGTVSSWIDTYPNLVVIQTLSKSFGLAGISPHRLGIALGNPDLIQILNNTKAPYNIGTPAASIAYEALSDVGLATMNTHRSYLIRQRSMLVQRLLAFPLQGLGRILGANDANFILVEILDKNNKPCNVRAGKVYSRLADCLGVVIRLRCKEYGCFGCVRITVGTEQDNEYLLDQLEIALKSV</sequence>
<evidence type="ECO:0000256" key="8">
    <source>
        <dbReference type="ARBA" id="ARBA00022898"/>
    </source>
</evidence>
<dbReference type="RefSeq" id="XP_018298937.1">
    <property type="nucleotide sequence ID" value="XM_018430006.1"/>
</dbReference>
<dbReference type="InterPro" id="IPR004839">
    <property type="entry name" value="Aminotransferase_I/II_large"/>
</dbReference>
<dbReference type="InterPro" id="IPR015424">
    <property type="entry name" value="PyrdxlP-dep_Trfase"/>
</dbReference>
<evidence type="ECO:0000256" key="10">
    <source>
        <dbReference type="ARBA" id="ARBA00030262"/>
    </source>
</evidence>
<dbReference type="EC" id="2.6.1.9" evidence="4"/>
<dbReference type="PROSITE" id="PS00599">
    <property type="entry name" value="AA_TRANSFER_CLASS_2"/>
    <property type="match status" value="1"/>
</dbReference>
<dbReference type="InterPro" id="IPR001917">
    <property type="entry name" value="Aminotrans_II_pyridoxalP_BS"/>
</dbReference>
<dbReference type="GO" id="GO:0030170">
    <property type="term" value="F:pyridoxal phosphate binding"/>
    <property type="evidence" value="ECO:0007669"/>
    <property type="project" value="InterPro"/>
</dbReference>
<dbReference type="CDD" id="cd00609">
    <property type="entry name" value="AAT_like"/>
    <property type="match status" value="1"/>
</dbReference>
<keyword evidence="5" id="KW-0032">Aminotransferase</keyword>
<feature type="domain" description="Aminotransferase class I/classII large" evidence="13">
    <location>
        <begin position="45"/>
        <end position="374"/>
    </location>
</feature>
<proteinExistence type="inferred from homology"/>
<dbReference type="NCBIfam" id="TIGR01141">
    <property type="entry name" value="hisC"/>
    <property type="match status" value="1"/>
</dbReference>
<evidence type="ECO:0000256" key="3">
    <source>
        <dbReference type="ARBA" id="ARBA00008392"/>
    </source>
</evidence>
<dbReference type="Gene3D" id="3.40.640.10">
    <property type="entry name" value="Type I PLP-dependent aspartate aminotransferase-like (Major domain)"/>
    <property type="match status" value="1"/>
</dbReference>